<accession>W7MEM9</accession>
<evidence type="ECO:0000313" key="2">
    <source>
        <dbReference type="Proteomes" id="UP000009096"/>
    </source>
</evidence>
<keyword evidence="2" id="KW-1185">Reference proteome</keyword>
<dbReference type="eggNOG" id="ENOG502RNXK">
    <property type="taxonomic scope" value="Eukaryota"/>
</dbReference>
<dbReference type="Proteomes" id="UP000009096">
    <property type="component" value="Chromosome 5"/>
</dbReference>
<proteinExistence type="predicted"/>
<dbReference type="EMBL" id="DS022253">
    <property type="protein sequence ID" value="EWG49376.1"/>
    <property type="molecule type" value="Genomic_DNA"/>
</dbReference>
<organism evidence="1 2">
    <name type="scientific">Gibberella moniliformis (strain M3125 / FGSC 7600)</name>
    <name type="common">Maize ear and stalk rot fungus</name>
    <name type="synonym">Fusarium verticillioides</name>
    <dbReference type="NCBI Taxonomy" id="334819"/>
    <lineage>
        <taxon>Eukaryota</taxon>
        <taxon>Fungi</taxon>
        <taxon>Dikarya</taxon>
        <taxon>Ascomycota</taxon>
        <taxon>Pezizomycotina</taxon>
        <taxon>Sordariomycetes</taxon>
        <taxon>Hypocreomycetidae</taxon>
        <taxon>Hypocreales</taxon>
        <taxon>Nectriaceae</taxon>
        <taxon>Fusarium</taxon>
        <taxon>Fusarium fujikuroi species complex</taxon>
    </lineage>
</organism>
<dbReference type="KEGG" id="fvr:FVEG_08928"/>
<evidence type="ECO:0000313" key="1">
    <source>
        <dbReference type="EMBL" id="EWG49376.1"/>
    </source>
</evidence>
<name>W7MEM9_GIBM7</name>
<gene>
    <name evidence="1" type="ORF">FVEG_08928</name>
</gene>
<protein>
    <submittedName>
        <fullName evidence="1">Uncharacterized protein</fullName>
    </submittedName>
</protein>
<dbReference type="GeneID" id="30066621"/>
<dbReference type="RefSeq" id="XP_018755567.1">
    <property type="nucleotide sequence ID" value="XM_018897816.1"/>
</dbReference>
<sequence length="194" mass="22069">MEMFLISSAYLYNGPRLHDIPNSVNFDLQMIMMSHSHKLSSLKFNTLKVSLCDKFRSLFGDKNVTFGPDLPDSYPLCITHDLVRSAMNVIADRNIPWPIDPEYRVEMVMVKVPLNFCPQKMIKAMPLDRTGRYSYAAAIAKARFRRTPEHPGGELVALAMADWNEMAVGFSLEPREHVSVVPLIDRTHKNEGTN</sequence>
<dbReference type="OrthoDB" id="4967419at2759"/>
<dbReference type="VEuPathDB" id="FungiDB:FVEG_08928"/>
<dbReference type="EMBL" id="CM000582">
    <property type="protein sequence ID" value="EWG49376.1"/>
    <property type="molecule type" value="Genomic_DNA"/>
</dbReference>
<reference evidence="1 2" key="1">
    <citation type="journal article" date="2010" name="Nature">
        <title>Comparative genomics reveals mobile pathogenicity chromosomes in Fusarium.</title>
        <authorList>
            <person name="Ma L.J."/>
            <person name="van der Does H.C."/>
            <person name="Borkovich K.A."/>
            <person name="Coleman J.J."/>
            <person name="Daboussi M.J."/>
            <person name="Di Pietro A."/>
            <person name="Dufresne M."/>
            <person name="Freitag M."/>
            <person name="Grabherr M."/>
            <person name="Henrissat B."/>
            <person name="Houterman P.M."/>
            <person name="Kang S."/>
            <person name="Shim W.B."/>
            <person name="Woloshuk C."/>
            <person name="Xie X."/>
            <person name="Xu J.R."/>
            <person name="Antoniw J."/>
            <person name="Baker S.E."/>
            <person name="Bluhm B.H."/>
            <person name="Breakspear A."/>
            <person name="Brown D.W."/>
            <person name="Butchko R.A."/>
            <person name="Chapman S."/>
            <person name="Coulson R."/>
            <person name="Coutinho P.M."/>
            <person name="Danchin E.G."/>
            <person name="Diener A."/>
            <person name="Gale L.R."/>
            <person name="Gardiner D.M."/>
            <person name="Goff S."/>
            <person name="Hammond-Kosack K.E."/>
            <person name="Hilburn K."/>
            <person name="Hua-Van A."/>
            <person name="Jonkers W."/>
            <person name="Kazan K."/>
            <person name="Kodira C.D."/>
            <person name="Koehrsen M."/>
            <person name="Kumar L."/>
            <person name="Lee Y.H."/>
            <person name="Li L."/>
            <person name="Manners J.M."/>
            <person name="Miranda-Saavedra D."/>
            <person name="Mukherjee M."/>
            <person name="Park G."/>
            <person name="Park J."/>
            <person name="Park S.Y."/>
            <person name="Proctor R.H."/>
            <person name="Regev A."/>
            <person name="Ruiz-Roldan M.C."/>
            <person name="Sain D."/>
            <person name="Sakthikumar S."/>
            <person name="Sykes S."/>
            <person name="Schwartz D.C."/>
            <person name="Turgeon B.G."/>
            <person name="Wapinski I."/>
            <person name="Yoder O."/>
            <person name="Young S."/>
            <person name="Zeng Q."/>
            <person name="Zhou S."/>
            <person name="Galagan J."/>
            <person name="Cuomo C.A."/>
            <person name="Kistler H.C."/>
            <person name="Rep M."/>
        </authorList>
    </citation>
    <scope>NUCLEOTIDE SEQUENCE [LARGE SCALE GENOMIC DNA]</scope>
    <source>
        <strain evidence="2">M3125 / FGSC 7600</strain>
    </source>
</reference>
<dbReference type="AlphaFoldDB" id="W7MEM9"/>